<dbReference type="EC" id="1.2.1.38" evidence="5"/>
<dbReference type="Pfam" id="PF01118">
    <property type="entry name" value="Semialdhyde_dh"/>
    <property type="match status" value="1"/>
</dbReference>
<evidence type="ECO:0000256" key="2">
    <source>
        <dbReference type="ARBA" id="ARBA00022605"/>
    </source>
</evidence>
<organism evidence="8 9">
    <name type="scientific">Alteromonas ponticola</name>
    <dbReference type="NCBI Taxonomy" id="2720613"/>
    <lineage>
        <taxon>Bacteria</taxon>
        <taxon>Pseudomonadati</taxon>
        <taxon>Pseudomonadota</taxon>
        <taxon>Gammaproteobacteria</taxon>
        <taxon>Alteromonadales</taxon>
        <taxon>Alteromonadaceae</taxon>
        <taxon>Alteromonas/Salinimonas group</taxon>
        <taxon>Alteromonas</taxon>
    </lineage>
</organism>
<evidence type="ECO:0000256" key="4">
    <source>
        <dbReference type="ARBA" id="ARBA00023002"/>
    </source>
</evidence>
<proteinExistence type="inferred from homology"/>
<dbReference type="Proteomes" id="UP000709336">
    <property type="component" value="Unassembled WGS sequence"/>
</dbReference>
<dbReference type="InterPro" id="IPR050085">
    <property type="entry name" value="AGPR"/>
</dbReference>
<feature type="active site" evidence="5 6">
    <location>
        <position position="156"/>
    </location>
</feature>
<evidence type="ECO:0000256" key="6">
    <source>
        <dbReference type="PROSITE-ProRule" id="PRU10010"/>
    </source>
</evidence>
<accession>A0ABX1R492</accession>
<dbReference type="PANTHER" id="PTHR32338:SF10">
    <property type="entry name" value="N-ACETYL-GAMMA-GLUTAMYL-PHOSPHATE REDUCTASE, CHLOROPLASTIC-RELATED"/>
    <property type="match status" value="1"/>
</dbReference>
<dbReference type="Gene3D" id="3.30.360.10">
    <property type="entry name" value="Dihydrodipicolinate Reductase, domain 2"/>
    <property type="match status" value="1"/>
</dbReference>
<dbReference type="SUPFAM" id="SSF55347">
    <property type="entry name" value="Glyceraldehyde-3-phosphate dehydrogenase-like, C-terminal domain"/>
    <property type="match status" value="1"/>
</dbReference>
<evidence type="ECO:0000259" key="7">
    <source>
        <dbReference type="SMART" id="SM00859"/>
    </source>
</evidence>
<dbReference type="InterPro" id="IPR000534">
    <property type="entry name" value="Semialdehyde_DH_NAD-bd"/>
</dbReference>
<protein>
    <recommendedName>
        <fullName evidence="5">N-acetyl-gamma-glutamyl-phosphate reductase</fullName>
        <shortName evidence="5">AGPR</shortName>
        <ecNumber evidence="5">1.2.1.38</ecNumber>
    </recommendedName>
    <alternativeName>
        <fullName evidence="5">N-acetyl-glutamate semialdehyde dehydrogenase</fullName>
        <shortName evidence="5">NAGSA dehydrogenase</shortName>
    </alternativeName>
</protein>
<dbReference type="HAMAP" id="MF_00150">
    <property type="entry name" value="ArgC_type1"/>
    <property type="match status" value="1"/>
</dbReference>
<reference evidence="8 9" key="1">
    <citation type="submission" date="2020-03" db="EMBL/GenBank/DDBJ databases">
        <title>Alteromonas ponticola sp. nov., isolated from seawater.</title>
        <authorList>
            <person name="Yoon J.-H."/>
            <person name="Kim Y.-O."/>
        </authorList>
    </citation>
    <scope>NUCLEOTIDE SEQUENCE [LARGE SCALE GENOMIC DNA]</scope>
    <source>
        <strain evidence="8 9">MYP5</strain>
    </source>
</reference>
<evidence type="ECO:0000256" key="5">
    <source>
        <dbReference type="HAMAP-Rule" id="MF_00150"/>
    </source>
</evidence>
<dbReference type="RefSeq" id="WP_169210631.1">
    <property type="nucleotide sequence ID" value="NZ_JAATNW010000004.1"/>
</dbReference>
<keyword evidence="5" id="KW-0963">Cytoplasm</keyword>
<dbReference type="GO" id="GO:0003942">
    <property type="term" value="F:N-acetyl-gamma-glutamyl-phosphate reductase activity"/>
    <property type="evidence" value="ECO:0007669"/>
    <property type="project" value="UniProtKB-EC"/>
</dbReference>
<dbReference type="CDD" id="cd17895">
    <property type="entry name" value="AGPR_1_N"/>
    <property type="match status" value="1"/>
</dbReference>
<dbReference type="Pfam" id="PF22698">
    <property type="entry name" value="Semialdhyde_dhC_1"/>
    <property type="match status" value="1"/>
</dbReference>
<keyword evidence="4 5" id="KW-0560">Oxidoreductase</keyword>
<dbReference type="InterPro" id="IPR058924">
    <property type="entry name" value="AGPR_dimerisation_dom"/>
</dbReference>
<comment type="catalytic activity">
    <reaction evidence="5">
        <text>N-acetyl-L-glutamate 5-semialdehyde + phosphate + NADP(+) = N-acetyl-L-glutamyl 5-phosphate + NADPH + H(+)</text>
        <dbReference type="Rhea" id="RHEA:21588"/>
        <dbReference type="ChEBI" id="CHEBI:15378"/>
        <dbReference type="ChEBI" id="CHEBI:29123"/>
        <dbReference type="ChEBI" id="CHEBI:43474"/>
        <dbReference type="ChEBI" id="CHEBI:57783"/>
        <dbReference type="ChEBI" id="CHEBI:57936"/>
        <dbReference type="ChEBI" id="CHEBI:58349"/>
        <dbReference type="EC" id="1.2.1.38"/>
    </reaction>
</comment>
<dbReference type="SUPFAM" id="SSF51735">
    <property type="entry name" value="NAD(P)-binding Rossmann-fold domains"/>
    <property type="match status" value="1"/>
</dbReference>
<comment type="subcellular location">
    <subcellularLocation>
        <location evidence="5">Cytoplasm</location>
    </subcellularLocation>
</comment>
<comment type="caution">
    <text evidence="8">The sequence shown here is derived from an EMBL/GenBank/DDBJ whole genome shotgun (WGS) entry which is preliminary data.</text>
</comment>
<keyword evidence="9" id="KW-1185">Reference proteome</keyword>
<dbReference type="CDD" id="cd23934">
    <property type="entry name" value="AGPR_1_C"/>
    <property type="match status" value="1"/>
</dbReference>
<feature type="domain" description="Semialdehyde dehydrogenase NAD-binding" evidence="7">
    <location>
        <begin position="3"/>
        <end position="148"/>
    </location>
</feature>
<comment type="similarity">
    <text evidence="5">Belongs to the NAGSA dehydrogenase family. Type 1 subfamily.</text>
</comment>
<dbReference type="PROSITE" id="PS01224">
    <property type="entry name" value="ARGC"/>
    <property type="match status" value="1"/>
</dbReference>
<dbReference type="Gene3D" id="3.40.50.720">
    <property type="entry name" value="NAD(P)-binding Rossmann-like Domain"/>
    <property type="match status" value="1"/>
</dbReference>
<gene>
    <name evidence="5 8" type="primary">argC</name>
    <name evidence="8" type="ORF">HCJ96_08595</name>
</gene>
<dbReference type="PANTHER" id="PTHR32338">
    <property type="entry name" value="N-ACETYL-GAMMA-GLUTAMYL-PHOSPHATE REDUCTASE, CHLOROPLASTIC-RELATED-RELATED"/>
    <property type="match status" value="1"/>
</dbReference>
<dbReference type="SMART" id="SM00859">
    <property type="entry name" value="Semialdhyde_dh"/>
    <property type="match status" value="1"/>
</dbReference>
<comment type="function">
    <text evidence="5">Catalyzes the NADPH-dependent reduction of N-acetyl-5-glutamyl phosphate to yield N-acetyl-L-glutamate 5-semialdehyde.</text>
</comment>
<keyword evidence="1 5" id="KW-0055">Arginine biosynthesis</keyword>
<keyword evidence="2 5" id="KW-0028">Amino-acid biosynthesis</keyword>
<dbReference type="InterPro" id="IPR023013">
    <property type="entry name" value="AGPR_AS"/>
</dbReference>
<dbReference type="EMBL" id="JAATNW010000004">
    <property type="protein sequence ID" value="NMH60073.1"/>
    <property type="molecule type" value="Genomic_DNA"/>
</dbReference>
<evidence type="ECO:0000256" key="1">
    <source>
        <dbReference type="ARBA" id="ARBA00022571"/>
    </source>
</evidence>
<name>A0ABX1R492_9ALTE</name>
<sequence>MFKVSIIGASGYAGAQLTALVHQHPAMQIADLYVSADSADAHKLFSAVSGQYAHLAARPLTPLVLNECAKVAESVDAVFLCTPHEFSHDVMPQLINKRAKIFDLSGAFRLPDLDTFAAFYGFANQHASIQQQAVYGLAEWFADDIANASLVAVPGCYPTASLTGLLPLQRTGLLDTTFRPVINAVSGVTGAGRKASLTTSFCEVSLQAYGVLSHRHTPEIESYLDQQVIFTPHLGNFKRGILATITAKVKPGVTANDVEQAFIQHYHHQPLVRLTSAFPKVDDVVNTPFVDVHWQVDEQSHYVVIGCAIDNLLKGAASQAMQCANLAFNLPPTQGLLP</sequence>
<dbReference type="NCBIfam" id="TIGR01850">
    <property type="entry name" value="argC"/>
    <property type="match status" value="1"/>
</dbReference>
<evidence type="ECO:0000256" key="3">
    <source>
        <dbReference type="ARBA" id="ARBA00022857"/>
    </source>
</evidence>
<evidence type="ECO:0000313" key="8">
    <source>
        <dbReference type="EMBL" id="NMH60073.1"/>
    </source>
</evidence>
<dbReference type="InterPro" id="IPR036291">
    <property type="entry name" value="NAD(P)-bd_dom_sf"/>
</dbReference>
<dbReference type="InterPro" id="IPR000706">
    <property type="entry name" value="AGPR_type-1"/>
</dbReference>
<comment type="pathway">
    <text evidence="5">Amino-acid biosynthesis; L-arginine biosynthesis; N(2)-acetyl-L-ornithine from L-glutamate: step 3/4.</text>
</comment>
<keyword evidence="3 5" id="KW-0521">NADP</keyword>
<evidence type="ECO:0000313" key="9">
    <source>
        <dbReference type="Proteomes" id="UP000709336"/>
    </source>
</evidence>